<keyword evidence="2" id="KW-0472">Membrane</keyword>
<protein>
    <submittedName>
        <fullName evidence="3">Uncharacterized protein</fullName>
    </submittedName>
</protein>
<evidence type="ECO:0000256" key="2">
    <source>
        <dbReference type="SAM" id="Phobius"/>
    </source>
</evidence>
<evidence type="ECO:0000313" key="3">
    <source>
        <dbReference type="EMBL" id="CAK0787107.1"/>
    </source>
</evidence>
<keyword evidence="4" id="KW-1185">Reference proteome</keyword>
<evidence type="ECO:0000256" key="1">
    <source>
        <dbReference type="SAM" id="MobiDB-lite"/>
    </source>
</evidence>
<proteinExistence type="predicted"/>
<feature type="transmembrane region" description="Helical" evidence="2">
    <location>
        <begin position="77"/>
        <end position="96"/>
    </location>
</feature>
<dbReference type="EMBL" id="CAUYUE010000016">
    <property type="protein sequence ID" value="CAK0787107.1"/>
    <property type="molecule type" value="Genomic_DNA"/>
</dbReference>
<organism evidence="3 4">
    <name type="scientific">Coccomyxa viridis</name>
    <dbReference type="NCBI Taxonomy" id="1274662"/>
    <lineage>
        <taxon>Eukaryota</taxon>
        <taxon>Viridiplantae</taxon>
        <taxon>Chlorophyta</taxon>
        <taxon>core chlorophytes</taxon>
        <taxon>Trebouxiophyceae</taxon>
        <taxon>Trebouxiophyceae incertae sedis</taxon>
        <taxon>Coccomyxaceae</taxon>
        <taxon>Coccomyxa</taxon>
    </lineage>
</organism>
<accession>A0AAV1ILL1</accession>
<comment type="caution">
    <text evidence="3">The sequence shown here is derived from an EMBL/GenBank/DDBJ whole genome shotgun (WGS) entry which is preliminary data.</text>
</comment>
<gene>
    <name evidence="3" type="ORF">CVIRNUC_010323</name>
</gene>
<dbReference type="AlphaFoldDB" id="A0AAV1ILL1"/>
<evidence type="ECO:0000313" key="4">
    <source>
        <dbReference type="Proteomes" id="UP001314263"/>
    </source>
</evidence>
<keyword evidence="2" id="KW-1133">Transmembrane helix</keyword>
<reference evidence="3 4" key="1">
    <citation type="submission" date="2023-10" db="EMBL/GenBank/DDBJ databases">
        <authorList>
            <person name="Maclean D."/>
            <person name="Macfadyen A."/>
        </authorList>
    </citation>
    <scope>NUCLEOTIDE SEQUENCE [LARGE SCALE GENOMIC DNA]</scope>
</reference>
<sequence>MRRKSAPVRNGADEMIAAGREKPSGSSIELNGVPGAPSLCLHADATTSVHARPESSAQDGSASDVVQCKQQKPLGTLVLVGVGFLIGAAFALLYLWGLERQRQDNLAWEYYRTH</sequence>
<feature type="region of interest" description="Disordered" evidence="1">
    <location>
        <begin position="1"/>
        <end position="29"/>
    </location>
</feature>
<dbReference type="Proteomes" id="UP001314263">
    <property type="component" value="Unassembled WGS sequence"/>
</dbReference>
<keyword evidence="2" id="KW-0812">Transmembrane</keyword>
<name>A0AAV1ILL1_9CHLO</name>